<dbReference type="AlphaFoldDB" id="A0A926DGK0"/>
<feature type="domain" description="HTH merR-type" evidence="5">
    <location>
        <begin position="2"/>
        <end position="71"/>
    </location>
</feature>
<dbReference type="SUPFAM" id="SSF46955">
    <property type="entry name" value="Putative DNA-binding domain"/>
    <property type="match status" value="1"/>
</dbReference>
<evidence type="ECO:0000313" key="7">
    <source>
        <dbReference type="Proteomes" id="UP000617951"/>
    </source>
</evidence>
<dbReference type="RefSeq" id="WP_249279616.1">
    <property type="nucleotide sequence ID" value="NZ_JACRSS010000001.1"/>
</dbReference>
<dbReference type="InterPro" id="IPR009061">
    <property type="entry name" value="DNA-bd_dom_put_sf"/>
</dbReference>
<dbReference type="PRINTS" id="PR00040">
    <property type="entry name" value="HTHMERR"/>
</dbReference>
<dbReference type="InterPro" id="IPR000551">
    <property type="entry name" value="MerR-type_HTH_dom"/>
</dbReference>
<dbReference type="EMBL" id="JACRSS010000001">
    <property type="protein sequence ID" value="MBC8537751.1"/>
    <property type="molecule type" value="Genomic_DNA"/>
</dbReference>
<evidence type="ECO:0000256" key="3">
    <source>
        <dbReference type="ARBA" id="ARBA00023159"/>
    </source>
</evidence>
<dbReference type="Pfam" id="PF07739">
    <property type="entry name" value="TipAS"/>
    <property type="match status" value="1"/>
</dbReference>
<proteinExistence type="predicted"/>
<organism evidence="6 7">
    <name type="scientific">Guopingia tenuis</name>
    <dbReference type="NCBI Taxonomy" id="2763656"/>
    <lineage>
        <taxon>Bacteria</taxon>
        <taxon>Bacillati</taxon>
        <taxon>Bacillota</taxon>
        <taxon>Clostridia</taxon>
        <taxon>Christensenellales</taxon>
        <taxon>Christensenellaceae</taxon>
        <taxon>Guopingia</taxon>
    </lineage>
</organism>
<name>A0A926DGK0_9FIRM</name>
<dbReference type="InterPro" id="IPR036244">
    <property type="entry name" value="TipA-like_antibiotic-bd"/>
</dbReference>
<dbReference type="GO" id="GO:0003677">
    <property type="term" value="F:DNA binding"/>
    <property type="evidence" value="ECO:0007669"/>
    <property type="project" value="UniProtKB-KW"/>
</dbReference>
<comment type="caution">
    <text evidence="6">The sequence shown here is derived from an EMBL/GenBank/DDBJ whole genome shotgun (WGS) entry which is preliminary data.</text>
</comment>
<dbReference type="SMART" id="SM00422">
    <property type="entry name" value="HTH_MERR"/>
    <property type="match status" value="1"/>
</dbReference>
<keyword evidence="2" id="KW-0238">DNA-binding</keyword>
<evidence type="ECO:0000256" key="2">
    <source>
        <dbReference type="ARBA" id="ARBA00023125"/>
    </source>
</evidence>
<keyword evidence="3" id="KW-0010">Activator</keyword>
<dbReference type="Gene3D" id="1.10.1660.10">
    <property type="match status" value="1"/>
</dbReference>
<reference evidence="6" key="1">
    <citation type="submission" date="2020-08" db="EMBL/GenBank/DDBJ databases">
        <title>Genome public.</title>
        <authorList>
            <person name="Liu C."/>
            <person name="Sun Q."/>
        </authorList>
    </citation>
    <scope>NUCLEOTIDE SEQUENCE</scope>
    <source>
        <strain evidence="6">NSJ-63</strain>
    </source>
</reference>
<sequence>MLLSIGEVAKLMGISVRTLRYYDAIGLLRPSAVTPAGYRSYDEKAMETLQQILFFRELGFPLGEIGEILRHPEYDKRQALKRRRELLLLERARLDALLQIVENTLEGRAMKKAGVTAQQIQSRKRAYAAEARERWGKTEAYREWEEKSRRQSPEKKAEAQRAAEGIFAGFAAIRDQNPGGPEAQAMVKKWQDTVTKYYYTCTKEILAGLGQMYVGDPRFYETLDAYGAGTAAFMSRAIRIYCENGRK</sequence>
<dbReference type="PANTHER" id="PTHR30204:SF90">
    <property type="entry name" value="HTH-TYPE TRANSCRIPTIONAL ACTIVATOR MTA"/>
    <property type="match status" value="1"/>
</dbReference>
<dbReference type="SUPFAM" id="SSF89082">
    <property type="entry name" value="Antibiotic binding domain of TipA-like multidrug resistance regulators"/>
    <property type="match status" value="1"/>
</dbReference>
<dbReference type="Proteomes" id="UP000617951">
    <property type="component" value="Unassembled WGS sequence"/>
</dbReference>
<keyword evidence="1" id="KW-0805">Transcription regulation</keyword>
<accession>A0A926DGK0</accession>
<dbReference type="CDD" id="cd01106">
    <property type="entry name" value="HTH_TipAL-Mta"/>
    <property type="match status" value="1"/>
</dbReference>
<dbReference type="PROSITE" id="PS50937">
    <property type="entry name" value="HTH_MERR_2"/>
    <property type="match status" value="1"/>
</dbReference>
<evidence type="ECO:0000313" key="6">
    <source>
        <dbReference type="EMBL" id="MBC8537751.1"/>
    </source>
</evidence>
<dbReference type="GO" id="GO:0003700">
    <property type="term" value="F:DNA-binding transcription factor activity"/>
    <property type="evidence" value="ECO:0007669"/>
    <property type="project" value="InterPro"/>
</dbReference>
<keyword evidence="7" id="KW-1185">Reference proteome</keyword>
<dbReference type="InterPro" id="IPR047057">
    <property type="entry name" value="MerR_fam"/>
</dbReference>
<dbReference type="InterPro" id="IPR012925">
    <property type="entry name" value="TipAS_dom"/>
</dbReference>
<keyword evidence="4" id="KW-0804">Transcription</keyword>
<dbReference type="Gene3D" id="1.10.490.50">
    <property type="entry name" value="Antibiotic binding domain of TipA-like multidrug resistance regulators"/>
    <property type="match status" value="1"/>
</dbReference>
<evidence type="ECO:0000259" key="5">
    <source>
        <dbReference type="PROSITE" id="PS50937"/>
    </source>
</evidence>
<evidence type="ECO:0000256" key="4">
    <source>
        <dbReference type="ARBA" id="ARBA00023163"/>
    </source>
</evidence>
<protein>
    <submittedName>
        <fullName evidence="6">MerR family transcriptional regulator</fullName>
    </submittedName>
</protein>
<evidence type="ECO:0000256" key="1">
    <source>
        <dbReference type="ARBA" id="ARBA00023015"/>
    </source>
</evidence>
<dbReference type="Pfam" id="PF13411">
    <property type="entry name" value="MerR_1"/>
    <property type="match status" value="1"/>
</dbReference>
<dbReference type="PANTHER" id="PTHR30204">
    <property type="entry name" value="REDOX-CYCLING DRUG-SENSING TRANSCRIPTIONAL ACTIVATOR SOXR"/>
    <property type="match status" value="1"/>
</dbReference>
<gene>
    <name evidence="6" type="ORF">H8693_02240</name>
</gene>